<dbReference type="OrthoDB" id="3176171at2759"/>
<accession>A0A1J1H522</accession>
<dbReference type="SMART" id="SM00320">
    <property type="entry name" value="WD40"/>
    <property type="match status" value="6"/>
</dbReference>
<dbReference type="Pfam" id="PF00225">
    <property type="entry name" value="Kinesin"/>
    <property type="match status" value="1"/>
</dbReference>
<dbReference type="GO" id="GO:0007052">
    <property type="term" value="P:mitotic spindle organization"/>
    <property type="evidence" value="ECO:0007669"/>
    <property type="project" value="TreeGrafter"/>
</dbReference>
<dbReference type="GO" id="GO:0008017">
    <property type="term" value="F:microtubule binding"/>
    <property type="evidence" value="ECO:0007669"/>
    <property type="project" value="InterPro"/>
</dbReference>
<dbReference type="InterPro" id="IPR036322">
    <property type="entry name" value="WD40_repeat_dom_sf"/>
</dbReference>
<dbReference type="KEGG" id="prel:PRELSG_0807700"/>
<dbReference type="PROSITE" id="PS00411">
    <property type="entry name" value="KINESIN_MOTOR_1"/>
    <property type="match status" value="1"/>
</dbReference>
<reference evidence="10 11" key="1">
    <citation type="submission" date="2015-04" db="EMBL/GenBank/DDBJ databases">
        <authorList>
            <consortium name="Pathogen Informatics"/>
        </authorList>
    </citation>
    <scope>NUCLEOTIDE SEQUENCE [LARGE SCALE GENOMIC DNA]</scope>
    <source>
        <strain evidence="10 11">SGS1</strain>
    </source>
</reference>
<comment type="subcellular location">
    <subcellularLocation>
        <location evidence="1">Cytoplasm</location>
    </subcellularLocation>
</comment>
<keyword evidence="2" id="KW-0963">Cytoplasm</keyword>
<evidence type="ECO:0000313" key="10">
    <source>
        <dbReference type="EMBL" id="CRG99651.1"/>
    </source>
</evidence>
<feature type="binding site" evidence="6">
    <location>
        <begin position="229"/>
        <end position="236"/>
    </location>
    <ligand>
        <name>ATP</name>
        <dbReference type="ChEBI" id="CHEBI:30616"/>
    </ligand>
</feature>
<feature type="coiled-coil region" evidence="7">
    <location>
        <begin position="2265"/>
        <end position="2292"/>
    </location>
</feature>
<dbReference type="InterPro" id="IPR001680">
    <property type="entry name" value="WD40_rpt"/>
</dbReference>
<dbReference type="GO" id="GO:0005524">
    <property type="term" value="F:ATP binding"/>
    <property type="evidence" value="ECO:0007669"/>
    <property type="project" value="UniProtKB-UniRule"/>
</dbReference>
<dbReference type="InterPro" id="IPR019821">
    <property type="entry name" value="Kinesin_motor_CS"/>
</dbReference>
<sequence length="2907" mass="344824">MSEFVSTLEEKVESKEQKNSLDDKYLNTKKGIFKSLNHTTCNNNLVSLNKYDEDAFVSKKNCNDTVNTDKYSNDLENFGKLNNIISELKFDKNMLHINKYEFENEELFSSMNDLAESIDTNNLTYDDEDEREKKNDFNNNDDKHNCEVIIRIKPRKMTKINEDEIKNSSYHDDKNIKYNNNCIYIHNTNFLFDRVFSEETKQEEVYSYLSNKFLNNLFEGYNCTIFAYGQTGSGKTFTMGFDYINEFSENTGILPRFLNDMYKIIEKKKKNHIYFDVSCTYIEIYNEEIVDLIDFDELSYNTKVNKKNGKNRKKSKINKNISIREDINKKEIILMGVKNEKVENVQDIFSILHRGNLFRTTEKTFMNDKSSRSHAIFTINLIQRKKIIEKKKKKEDNNNERNINNKEKSEEDNDNITENINNGNDITCENDKINKEEIICSKFHFVDLAGSERAKRTETQGNRLKEAININYGLLSLSNVIYSLSNYKKSQHIPYRNSKLTRILQDSLGGNSKTVMIACISINPEDFYETLSTIKYASRTKKIKNNPVINYDVNSLVINELRKQLYSLNLELKKYKVGCKDKCNELEINNKFKEIADQNNLLMQKIKSLKKKRKKLICLIFYYLTLLKNENKFSYNEMENSNFILKHNYMHFHNKLEDNHNKNFHDIENIHFKKNYNKIQKSKSLNMYDSKTFNNHMYCDDLKNSNRINNMKYYNWSCDSFFLKNNQNISDNSNKNTFIEYYNLICEKNKTNGHNYSYRNNNNAITKYRPDVKINNSISNNIYDSYINTNDNEINIEKNNKKEHGIVINNSSYDINKIEKSVYNENIPLKQKMNESSNGNICESENNNRVNSSCNVDTSNINDALNKMNTLENNFQYNDSFNKNHKICELCEKKNVLVNDECDSDFNFFEKKHLFINFEEDKKNVEKIFRQYELNHYNEKKLKDLNKKYNIIFEKNKVYEKKIEELKKMIKKVKKYSKTDEKNKKKKKKIKKDMRINHYNSNLLKKLLFYHINEYNFSFKYKRNCFSDIEFEREIKNKMPTHFIKKNCSDTEINNKKNTFPSYIKKNYNDNIQKIDVLYRTYIDYKKGKFSSLNRYCNSLTVNNYENNRDILEKIYSSENDSSSNFLYLNNIDNNFFENKDKISDFMEKENEKEKKIKGTNEYNYNKKLKKNNLDIIDYLDNKKIKNNYINEKNTFDSSEEDINYNNISPKFLKNKLHKLQKIIKEELSKFKRVNKEKEEYNAKNELLTNNIMNLKKKLHFLQVNSQTDKNYKKIENMKNEILKITNEKEKIQKKLNDNEQKIKHLKVDIMKMKNNFLKTSKILKEEQRKHNNIIRKKENIITKLHEREEIFINKLKKKEEISKQAYSKLLKRNQELNEELRKLKKKGVYNKMKKNKRKKVEEHSIDINKKKEITSSKCTDKKKLNKVITSDELYDTKDNKNYEINNDFIISSSSILSNDIKDSYLNSISSFCNSDDSFSTYSPFKYNKEENLFQHNSKKDLKIKNYLKEFLKKKKKLSSIKLKIEKEKDMNRYIRKILQALYLKKKNENEHLNQKNYLPGENFDKKMNEIKDNIKVKENGNLNEDQNTGLVENKEHNSNKYNEDLVSIKSYINESYKKEVDNHTYICPEEKIDDDVLYYENKLSQSNELIKKLKKHLNTKKEESILQKNVKYLLKQLYYNFKKRKENEKKVKSLKKFIYSENLFISKIYNNFFNLNNTINNYSNVSIYSNYLNYNNVQFYSNEINNAPSKSKSINLSNSHNSKENNVINDILLLHNYDNCKKEFSKNLSVSLFDSKRRHTFSSPRELGENVEKNNNTINLKKRSYKSRLMENIYLDHFNKKRIILSKNSNFYVNNDCIKYNKRYSDCLSLNKNINNYSYVNKPMAVLKSLDKLSNNFEKIKHKENLENENSNLIPLNSADNKNLYIDKNNRRSSSGYNHENSKETFDDKKFLDKIEHNMICNLNIKRKTIDNCFLYLNKINNKNFYYHNDFSDCDKENKNEKKKDFIELELRNNLYNKSEEAIYGINPRENRTYSYSNIYDKQHSSYNDFLTSTNNVNLLKNNKDDLIFSNNENNRSNKKVVNNNSSDSNNLSSNSYIHKININDNHEVNNILIKNIINNDDYVLNNRLGDDECNISYIKSRAENSVIMGQTISVNDNSKNTTKIKKNVLYDEYKECLKENKFDSSIVSRKMNKNENEKNTNLNIILKLNTPISDGIKKKEQKMCYIKAKNCDNKKSNEHNKNLSKEKDKNLNDFLDQVNFMKKENLTDEETKIKKKENNLIEEIKNEKNKNSIDNEANIVKKENINNIAIGNIKDRNNSDLINKNDIINKAYSTQLDEDTGIVKEKGNIKYNEVFENNLISGVNKYDMEKKERIYQDNISVSKNKINDIPTAASTNNLNIVDNELEGKLINNANDINARDNLIVQRNFKTTCIKNCHKYGVSGLCIKEMNSKKLKFLSSSINSIKLWDDSKVIWNYDHNNVLKNEKSTFISSLIISFQNNCFFAGINSYVHLFDIRMNPNFMQKYYYSDKNDSSLLVSLLNNRSDYIPLLLRNQNLLNPNNIENKSDDSNQNSFKNYYDDLYKKEENCKIENNVHESNFSVINESCNDNENYYLKTNRDEEKRKNYSINNEIDFDENIKEKFKAVKEVEKFQSEYCICACGSENFIKVFDIRKNDETMWLAKVPITNKIEYITHIPIKKNIKNVIKDSNILKNIIIASRDKTVKIWKKGWVSFYPPSYDWCTSLSHFNVNDLMRNKNFFNFIENSNENKDAFNYDSLIVSGSRDSHLRFWLYSNDNKTNEFNRFMKIIKNAHLVDITSICKYKNNNLITTDRDGFIQMWNCNLSINDNEKSLLDLEFYNNQINLTVNKIGKTFRHSSNAINKIACYENNFITASSDGSVKLFCEK</sequence>
<dbReference type="SUPFAM" id="SSF52540">
    <property type="entry name" value="P-loop containing nucleoside triphosphate hydrolases"/>
    <property type="match status" value="1"/>
</dbReference>
<evidence type="ECO:0000256" key="3">
    <source>
        <dbReference type="ARBA" id="ARBA00022741"/>
    </source>
</evidence>
<feature type="coiled-coil region" evidence="7">
    <location>
        <begin position="942"/>
        <end position="979"/>
    </location>
</feature>
<dbReference type="GO" id="GO:0051231">
    <property type="term" value="P:spindle elongation"/>
    <property type="evidence" value="ECO:0007669"/>
    <property type="project" value="TreeGrafter"/>
</dbReference>
<dbReference type="EMBL" id="LN835303">
    <property type="protein sequence ID" value="CRG99651.1"/>
    <property type="molecule type" value="Genomic_DNA"/>
</dbReference>
<dbReference type="PANTHER" id="PTHR47969:SF15">
    <property type="entry name" value="CHROMOSOME-ASSOCIATED KINESIN KIF4A-RELATED"/>
    <property type="match status" value="1"/>
</dbReference>
<dbReference type="Proteomes" id="UP000220158">
    <property type="component" value="Chromosome 8"/>
</dbReference>
<feature type="coiled-coil region" evidence="7">
    <location>
        <begin position="1360"/>
        <end position="1387"/>
    </location>
</feature>
<dbReference type="PROSITE" id="PS50067">
    <property type="entry name" value="KINESIN_MOTOR_2"/>
    <property type="match status" value="1"/>
</dbReference>
<proteinExistence type="inferred from homology"/>
<evidence type="ECO:0000256" key="6">
    <source>
        <dbReference type="PROSITE-ProRule" id="PRU00283"/>
    </source>
</evidence>
<evidence type="ECO:0000256" key="2">
    <source>
        <dbReference type="ARBA" id="ARBA00022490"/>
    </source>
</evidence>
<dbReference type="GeneID" id="39735753"/>
<feature type="coiled-coil region" evidence="7">
    <location>
        <begin position="1217"/>
        <end position="1316"/>
    </location>
</feature>
<evidence type="ECO:0000259" key="9">
    <source>
        <dbReference type="PROSITE" id="PS50067"/>
    </source>
</evidence>
<organism evidence="10 11">
    <name type="scientific">Plasmodium relictum</name>
    <dbReference type="NCBI Taxonomy" id="85471"/>
    <lineage>
        <taxon>Eukaryota</taxon>
        <taxon>Sar</taxon>
        <taxon>Alveolata</taxon>
        <taxon>Apicomplexa</taxon>
        <taxon>Aconoidasida</taxon>
        <taxon>Haemosporida</taxon>
        <taxon>Plasmodiidae</taxon>
        <taxon>Plasmodium</taxon>
        <taxon>Plasmodium (Haemamoeba)</taxon>
    </lineage>
</organism>
<evidence type="ECO:0000313" key="11">
    <source>
        <dbReference type="Proteomes" id="UP000220158"/>
    </source>
</evidence>
<dbReference type="VEuPathDB" id="PlasmoDB:PRELSG_0807700"/>
<dbReference type="GO" id="GO:0005875">
    <property type="term" value="C:microtubule associated complex"/>
    <property type="evidence" value="ECO:0007669"/>
    <property type="project" value="TreeGrafter"/>
</dbReference>
<evidence type="ECO:0000256" key="4">
    <source>
        <dbReference type="ARBA" id="ARBA00022840"/>
    </source>
</evidence>
<keyword evidence="11" id="KW-1185">Reference proteome</keyword>
<dbReference type="PANTHER" id="PTHR47969">
    <property type="entry name" value="CHROMOSOME-ASSOCIATED KINESIN KIF4A-RELATED"/>
    <property type="match status" value="1"/>
</dbReference>
<dbReference type="PRINTS" id="PR00380">
    <property type="entry name" value="KINESINHEAVY"/>
</dbReference>
<comment type="similarity">
    <text evidence="6">Belongs to the TRAFAC class myosin-kinesin ATPase superfamily. Kinesin family.</text>
</comment>
<evidence type="ECO:0000256" key="8">
    <source>
        <dbReference type="SAM" id="MobiDB-lite"/>
    </source>
</evidence>
<dbReference type="SMART" id="SM00129">
    <property type="entry name" value="KISc"/>
    <property type="match status" value="1"/>
</dbReference>
<feature type="region of interest" description="Disordered" evidence="8">
    <location>
        <begin position="2071"/>
        <end position="2091"/>
    </location>
</feature>
<dbReference type="InterPro" id="IPR036961">
    <property type="entry name" value="Kinesin_motor_dom_sf"/>
</dbReference>
<feature type="domain" description="Kinesin motor" evidence="9">
    <location>
        <begin position="145"/>
        <end position="543"/>
    </location>
</feature>
<dbReference type="OMA" id="CACGNEN"/>
<dbReference type="RefSeq" id="XP_028532656.1">
    <property type="nucleotide sequence ID" value="XM_028676137.1"/>
</dbReference>
<dbReference type="SUPFAM" id="SSF50978">
    <property type="entry name" value="WD40 repeat-like"/>
    <property type="match status" value="1"/>
</dbReference>
<dbReference type="InterPro" id="IPR027417">
    <property type="entry name" value="P-loop_NTPase"/>
</dbReference>
<evidence type="ECO:0000256" key="7">
    <source>
        <dbReference type="SAM" id="Coils"/>
    </source>
</evidence>
<keyword evidence="6" id="KW-0505">Motor protein</keyword>
<dbReference type="GO" id="GO:0003777">
    <property type="term" value="F:microtubule motor activity"/>
    <property type="evidence" value="ECO:0007669"/>
    <property type="project" value="InterPro"/>
</dbReference>
<name>A0A1J1H522_PLARL</name>
<keyword evidence="4 6" id="KW-0067">ATP-binding</keyword>
<feature type="region of interest" description="Disordered" evidence="8">
    <location>
        <begin position="392"/>
        <end position="427"/>
    </location>
</feature>
<evidence type="ECO:0000256" key="5">
    <source>
        <dbReference type="ARBA" id="ARBA00023054"/>
    </source>
</evidence>
<dbReference type="InterPro" id="IPR001752">
    <property type="entry name" value="Kinesin_motor_dom"/>
</dbReference>
<keyword evidence="5 7" id="KW-0175">Coiled coil</keyword>
<dbReference type="InterPro" id="IPR015943">
    <property type="entry name" value="WD40/YVTN_repeat-like_dom_sf"/>
</dbReference>
<evidence type="ECO:0000256" key="1">
    <source>
        <dbReference type="ARBA" id="ARBA00004496"/>
    </source>
</evidence>
<dbReference type="GO" id="GO:0005737">
    <property type="term" value="C:cytoplasm"/>
    <property type="evidence" value="ECO:0007669"/>
    <property type="project" value="UniProtKB-SubCell"/>
</dbReference>
<protein>
    <recommendedName>
        <fullName evidence="9">Kinesin motor domain-containing protein</fullName>
    </recommendedName>
</protein>
<dbReference type="Gene3D" id="3.40.850.10">
    <property type="entry name" value="Kinesin motor domain"/>
    <property type="match status" value="1"/>
</dbReference>
<feature type="compositionally biased region" description="Basic and acidic residues" evidence="8">
    <location>
        <begin position="394"/>
        <end position="409"/>
    </location>
</feature>
<keyword evidence="3 6" id="KW-0547">Nucleotide-binding</keyword>
<feature type="compositionally biased region" description="Low complexity" evidence="8">
    <location>
        <begin position="416"/>
        <end position="427"/>
    </location>
</feature>
<dbReference type="Gene3D" id="2.130.10.10">
    <property type="entry name" value="YVTN repeat-like/Quinoprotein amine dehydrogenase"/>
    <property type="match status" value="1"/>
</dbReference>
<dbReference type="InterPro" id="IPR027640">
    <property type="entry name" value="Kinesin-like_fam"/>
</dbReference>
<gene>
    <name evidence="10" type="ORF">PRELSG_0807700</name>
</gene>
<dbReference type="GO" id="GO:0007018">
    <property type="term" value="P:microtubule-based movement"/>
    <property type="evidence" value="ECO:0007669"/>
    <property type="project" value="InterPro"/>
</dbReference>